<sequence>MATVSSIGCAMICRFHIFFGSRYDACITEQVPSNTGSIILMLNMCSWMALYTRLCIVTGIKVGPVKLIHEQPYLTYQLGTSWNLTVLECPVILEKNEVLGEVEWKFSDGNVERGNFFWKKGAGGTATGLLKDAVKLNRVDGNLEFTTLRYDLAGYYSCVATLENDIYGGNPDWELLIVDTTANSRYESLSPTGERCKFISTFRISPTFPEPTVHSGLYSKKHGSFADEVEPIEWIKQVYSNKSVAYSSEEVEFEITSSIPVDVVFMNTVGVTKADGTYIALTATEVSDPRFNARGCPEYKLKAYQQIEYNSPDKTCRDEIRIPADWGFKGHSDLSRRLRFSGKPRIPGTSLQHEHVGVEYGTGTLVYVRGRSIWRFRSHRHKQFPSSDSLHDSVSSPSAVIL</sequence>
<dbReference type="Proteomes" id="UP001381693">
    <property type="component" value="Unassembled WGS sequence"/>
</dbReference>
<feature type="region of interest" description="Disordered" evidence="1">
    <location>
        <begin position="383"/>
        <end position="402"/>
    </location>
</feature>
<evidence type="ECO:0008006" key="4">
    <source>
        <dbReference type="Google" id="ProtNLM"/>
    </source>
</evidence>
<comment type="caution">
    <text evidence="2">The sequence shown here is derived from an EMBL/GenBank/DDBJ whole genome shotgun (WGS) entry which is preliminary data.</text>
</comment>
<gene>
    <name evidence="2" type="ORF">SK128_003037</name>
</gene>
<dbReference type="AlphaFoldDB" id="A0AAN8XHC0"/>
<reference evidence="2 3" key="1">
    <citation type="submission" date="2023-11" db="EMBL/GenBank/DDBJ databases">
        <title>Halocaridina rubra genome assembly.</title>
        <authorList>
            <person name="Smith C."/>
        </authorList>
    </citation>
    <scope>NUCLEOTIDE SEQUENCE [LARGE SCALE GENOMIC DNA]</scope>
    <source>
        <strain evidence="2">EP-1</strain>
        <tissue evidence="2">Whole</tissue>
    </source>
</reference>
<keyword evidence="3" id="KW-1185">Reference proteome</keyword>
<evidence type="ECO:0000313" key="2">
    <source>
        <dbReference type="EMBL" id="KAK7084166.1"/>
    </source>
</evidence>
<protein>
    <recommendedName>
        <fullName evidence="4">Ig-like domain-containing protein</fullName>
    </recommendedName>
</protein>
<organism evidence="2 3">
    <name type="scientific">Halocaridina rubra</name>
    <name type="common">Hawaiian red shrimp</name>
    <dbReference type="NCBI Taxonomy" id="373956"/>
    <lineage>
        <taxon>Eukaryota</taxon>
        <taxon>Metazoa</taxon>
        <taxon>Ecdysozoa</taxon>
        <taxon>Arthropoda</taxon>
        <taxon>Crustacea</taxon>
        <taxon>Multicrustacea</taxon>
        <taxon>Malacostraca</taxon>
        <taxon>Eumalacostraca</taxon>
        <taxon>Eucarida</taxon>
        <taxon>Decapoda</taxon>
        <taxon>Pleocyemata</taxon>
        <taxon>Caridea</taxon>
        <taxon>Atyoidea</taxon>
        <taxon>Atyidae</taxon>
        <taxon>Halocaridina</taxon>
    </lineage>
</organism>
<evidence type="ECO:0000313" key="3">
    <source>
        <dbReference type="Proteomes" id="UP001381693"/>
    </source>
</evidence>
<accession>A0AAN8XHC0</accession>
<dbReference type="EMBL" id="JAXCGZ010002234">
    <property type="protein sequence ID" value="KAK7084166.1"/>
    <property type="molecule type" value="Genomic_DNA"/>
</dbReference>
<name>A0AAN8XHC0_HALRR</name>
<feature type="compositionally biased region" description="Low complexity" evidence="1">
    <location>
        <begin position="385"/>
        <end position="402"/>
    </location>
</feature>
<proteinExistence type="predicted"/>
<evidence type="ECO:0000256" key="1">
    <source>
        <dbReference type="SAM" id="MobiDB-lite"/>
    </source>
</evidence>